<dbReference type="Gene3D" id="3.30.1360.120">
    <property type="entry name" value="Probable tRNA modification gtpase trme, domain 1"/>
    <property type="match status" value="1"/>
</dbReference>
<dbReference type="SUPFAM" id="SSF103025">
    <property type="entry name" value="Folate-binding domain"/>
    <property type="match status" value="1"/>
</dbReference>
<evidence type="ECO:0000259" key="4">
    <source>
        <dbReference type="Pfam" id="PF01571"/>
    </source>
</evidence>
<reference evidence="5" key="1">
    <citation type="submission" date="2013-12" db="EMBL/GenBank/DDBJ databases">
        <title>The Genome Sequence of Aphanomyces invadans NJM9701.</title>
        <authorList>
            <consortium name="The Broad Institute Genomics Platform"/>
            <person name="Russ C."/>
            <person name="Tyler B."/>
            <person name="van West P."/>
            <person name="Dieguez-Uribeondo J."/>
            <person name="Young S.K."/>
            <person name="Zeng Q."/>
            <person name="Gargeya S."/>
            <person name="Fitzgerald M."/>
            <person name="Abouelleil A."/>
            <person name="Alvarado L."/>
            <person name="Chapman S.B."/>
            <person name="Gainer-Dewar J."/>
            <person name="Goldberg J."/>
            <person name="Griggs A."/>
            <person name="Gujja S."/>
            <person name="Hansen M."/>
            <person name="Howarth C."/>
            <person name="Imamovic A."/>
            <person name="Ireland A."/>
            <person name="Larimer J."/>
            <person name="McCowan C."/>
            <person name="Murphy C."/>
            <person name="Pearson M."/>
            <person name="Poon T.W."/>
            <person name="Priest M."/>
            <person name="Roberts A."/>
            <person name="Saif S."/>
            <person name="Shea T."/>
            <person name="Sykes S."/>
            <person name="Wortman J."/>
            <person name="Nusbaum C."/>
            <person name="Birren B."/>
        </authorList>
    </citation>
    <scope>NUCLEOTIDE SEQUENCE [LARGE SCALE GENOMIC DNA]</scope>
    <source>
        <strain evidence="5">NJM9701</strain>
    </source>
</reference>
<dbReference type="eggNOG" id="KOG2929">
    <property type="taxonomic scope" value="Eukaryota"/>
</dbReference>
<accession>A0A024T8I0</accession>
<comment type="subcellular location">
    <subcellularLocation>
        <location evidence="1">Mitochondrion</location>
    </subcellularLocation>
</comment>
<dbReference type="EMBL" id="KI914051">
    <property type="protein sequence ID" value="ETV90294.1"/>
    <property type="molecule type" value="Genomic_DNA"/>
</dbReference>
<dbReference type="InterPro" id="IPR017703">
    <property type="entry name" value="YgfZ/GCV_T_CS"/>
</dbReference>
<evidence type="ECO:0000313" key="5">
    <source>
        <dbReference type="EMBL" id="ETV90294.1"/>
    </source>
</evidence>
<proteinExistence type="predicted"/>
<feature type="domain" description="GCVT N-terminal" evidence="4">
    <location>
        <begin position="19"/>
        <end position="109"/>
    </location>
</feature>
<dbReference type="PANTHER" id="PTHR22602">
    <property type="entry name" value="TRANSFERASE CAF17, MITOCHONDRIAL-RELATED"/>
    <property type="match status" value="1"/>
</dbReference>
<dbReference type="STRING" id="157072.A0A024T8I0"/>
<dbReference type="VEuPathDB" id="FungiDB:H310_14893"/>
<dbReference type="GeneID" id="20091943"/>
<keyword evidence="2" id="KW-0809">Transit peptide</keyword>
<protein>
    <recommendedName>
        <fullName evidence="4">GCVT N-terminal domain-containing protein</fullName>
    </recommendedName>
</protein>
<sequence>MAHLLHRNVATALPQTRVLRVEGPDAAKFLQGIFTNDVLSLKSRGDARYGAFLSHKGRMLADADIVLRETDAFFLKVAAAVEEDMLKHLKKYKLRSKVTISAAHDHVRAHAILPSLNDSTTTAFLPSWAIDQNQQHSDGVVYSDPRSNWFGATAILPVSTNTSRLALGSDFAVEENADIADGTARDRRLVLGATSGLELRDGIPLEFNLDLLHGVSMTKGCYVGQELISRTHYKGNIRKRTIPCLVVPASGDAAVPPPPFTFGDPANHDPLAGHKWASKHFVALAPPVETDMKLVAKGSSASAGRIVAAATGVNAVVALVRLEQLTRGPIVTEDGQFQVLPYAPAWWPVLNQETGKLWTM</sequence>
<name>A0A024T8I0_9STRA</name>
<organism evidence="5">
    <name type="scientific">Aphanomyces invadans</name>
    <dbReference type="NCBI Taxonomy" id="157072"/>
    <lineage>
        <taxon>Eukaryota</taxon>
        <taxon>Sar</taxon>
        <taxon>Stramenopiles</taxon>
        <taxon>Oomycota</taxon>
        <taxon>Saprolegniomycetes</taxon>
        <taxon>Saprolegniales</taxon>
        <taxon>Verrucalvaceae</taxon>
        <taxon>Aphanomyces</taxon>
    </lineage>
</organism>
<dbReference type="InterPro" id="IPR006222">
    <property type="entry name" value="GCVT_N"/>
</dbReference>
<dbReference type="GO" id="GO:0016226">
    <property type="term" value="P:iron-sulfur cluster assembly"/>
    <property type="evidence" value="ECO:0007669"/>
    <property type="project" value="TreeGrafter"/>
</dbReference>
<evidence type="ECO:0000256" key="3">
    <source>
        <dbReference type="ARBA" id="ARBA00023128"/>
    </source>
</evidence>
<evidence type="ECO:0000256" key="1">
    <source>
        <dbReference type="ARBA" id="ARBA00004173"/>
    </source>
</evidence>
<dbReference type="Pfam" id="PF01571">
    <property type="entry name" value="GCV_T"/>
    <property type="match status" value="1"/>
</dbReference>
<dbReference type="InterPro" id="IPR027266">
    <property type="entry name" value="TrmE/GcvT-like"/>
</dbReference>
<dbReference type="RefSeq" id="XP_008881079.1">
    <property type="nucleotide sequence ID" value="XM_008882857.1"/>
</dbReference>
<dbReference type="PANTHER" id="PTHR22602:SF0">
    <property type="entry name" value="TRANSFERASE CAF17, MITOCHONDRIAL-RELATED"/>
    <property type="match status" value="1"/>
</dbReference>
<dbReference type="GO" id="GO:0005759">
    <property type="term" value="C:mitochondrial matrix"/>
    <property type="evidence" value="ECO:0007669"/>
    <property type="project" value="TreeGrafter"/>
</dbReference>
<evidence type="ECO:0000256" key="2">
    <source>
        <dbReference type="ARBA" id="ARBA00022946"/>
    </source>
</evidence>
<dbReference type="AlphaFoldDB" id="A0A024T8I0"/>
<keyword evidence="3" id="KW-0496">Mitochondrion</keyword>
<dbReference type="NCBIfam" id="TIGR03317">
    <property type="entry name" value="ygfZ_signature"/>
    <property type="match status" value="1"/>
</dbReference>
<dbReference type="OrthoDB" id="191995at2759"/>
<gene>
    <name evidence="5" type="ORF">H310_14893</name>
</gene>
<dbReference type="InterPro" id="IPR045179">
    <property type="entry name" value="YgfZ/GcvT"/>
</dbReference>